<evidence type="ECO:0000313" key="3">
    <source>
        <dbReference type="Proteomes" id="UP000225706"/>
    </source>
</evidence>
<name>A0A2B4SV09_STYPI</name>
<evidence type="ECO:0000256" key="1">
    <source>
        <dbReference type="SAM" id="MobiDB-lite"/>
    </source>
</evidence>
<feature type="compositionally biased region" description="Basic residues" evidence="1">
    <location>
        <begin position="97"/>
        <end position="120"/>
    </location>
</feature>
<dbReference type="AlphaFoldDB" id="A0A2B4SV09"/>
<reference evidence="3" key="1">
    <citation type="journal article" date="2017" name="bioRxiv">
        <title>Comparative analysis of the genomes of Stylophora pistillata and Acropora digitifera provides evidence for extensive differences between species of corals.</title>
        <authorList>
            <person name="Voolstra C.R."/>
            <person name="Li Y."/>
            <person name="Liew Y.J."/>
            <person name="Baumgarten S."/>
            <person name="Zoccola D."/>
            <person name="Flot J.-F."/>
            <person name="Tambutte S."/>
            <person name="Allemand D."/>
            <person name="Aranda M."/>
        </authorList>
    </citation>
    <scope>NUCLEOTIDE SEQUENCE [LARGE SCALE GENOMIC DNA]</scope>
</reference>
<sequence>MPNGQAVGDVDNFTYLGTKMSNSSNEEEEIGARLSKSVAKTKGAEKQRKTKMNKLLWLCILACLLFQASSVPVSESAVTRERRSPCSSGGCSFMKKVKFQSRRRPGRPRRPGRRRPYRLRSSREWGLPDDDFTDITGYKEQQKSIDN</sequence>
<keyword evidence="3" id="KW-1185">Reference proteome</keyword>
<evidence type="ECO:0000313" key="2">
    <source>
        <dbReference type="EMBL" id="PFX33009.1"/>
    </source>
</evidence>
<feature type="region of interest" description="Disordered" evidence="1">
    <location>
        <begin position="97"/>
        <end position="147"/>
    </location>
</feature>
<gene>
    <name evidence="2" type="ORF">AWC38_SpisGene2118</name>
</gene>
<organism evidence="2 3">
    <name type="scientific">Stylophora pistillata</name>
    <name type="common">Smooth cauliflower coral</name>
    <dbReference type="NCBI Taxonomy" id="50429"/>
    <lineage>
        <taxon>Eukaryota</taxon>
        <taxon>Metazoa</taxon>
        <taxon>Cnidaria</taxon>
        <taxon>Anthozoa</taxon>
        <taxon>Hexacorallia</taxon>
        <taxon>Scleractinia</taxon>
        <taxon>Astrocoeniina</taxon>
        <taxon>Pocilloporidae</taxon>
        <taxon>Stylophora</taxon>
    </lineage>
</organism>
<dbReference type="Proteomes" id="UP000225706">
    <property type="component" value="Unassembled WGS sequence"/>
</dbReference>
<proteinExistence type="predicted"/>
<accession>A0A2B4SV09</accession>
<dbReference type="EMBL" id="LSMT01000016">
    <property type="protein sequence ID" value="PFX33009.1"/>
    <property type="molecule type" value="Genomic_DNA"/>
</dbReference>
<protein>
    <submittedName>
        <fullName evidence="2">Uncharacterized protein</fullName>
    </submittedName>
</protein>
<comment type="caution">
    <text evidence="2">The sequence shown here is derived from an EMBL/GenBank/DDBJ whole genome shotgun (WGS) entry which is preliminary data.</text>
</comment>